<reference evidence="2" key="2">
    <citation type="journal article" date="2023" name="Int. J. Mol. Sci.">
        <title>De Novo Assembly and Annotation of 11 Diverse Shrub Willow (Salix) Genomes Reveals Novel Gene Organization in Sex-Linked Regions.</title>
        <authorList>
            <person name="Hyden B."/>
            <person name="Feng K."/>
            <person name="Yates T.B."/>
            <person name="Jawdy S."/>
            <person name="Cereghino C."/>
            <person name="Smart L.B."/>
            <person name="Muchero W."/>
        </authorList>
    </citation>
    <scope>NUCLEOTIDE SEQUENCE</scope>
    <source>
        <tissue evidence="2">Shoot tip</tissue>
    </source>
</reference>
<organism evidence="2 3">
    <name type="scientific">Salix purpurea</name>
    <name type="common">Purple osier willow</name>
    <dbReference type="NCBI Taxonomy" id="77065"/>
    <lineage>
        <taxon>Eukaryota</taxon>
        <taxon>Viridiplantae</taxon>
        <taxon>Streptophyta</taxon>
        <taxon>Embryophyta</taxon>
        <taxon>Tracheophyta</taxon>
        <taxon>Spermatophyta</taxon>
        <taxon>Magnoliopsida</taxon>
        <taxon>eudicotyledons</taxon>
        <taxon>Gunneridae</taxon>
        <taxon>Pentapetalae</taxon>
        <taxon>rosids</taxon>
        <taxon>fabids</taxon>
        <taxon>Malpighiales</taxon>
        <taxon>Salicaceae</taxon>
        <taxon>Saliceae</taxon>
        <taxon>Salix</taxon>
    </lineage>
</organism>
<feature type="compositionally biased region" description="Low complexity" evidence="1">
    <location>
        <begin position="187"/>
        <end position="202"/>
    </location>
</feature>
<evidence type="ECO:0000256" key="1">
    <source>
        <dbReference type="SAM" id="MobiDB-lite"/>
    </source>
</evidence>
<feature type="compositionally biased region" description="Basic and acidic residues" evidence="1">
    <location>
        <begin position="162"/>
        <end position="179"/>
    </location>
</feature>
<feature type="compositionally biased region" description="Basic residues" evidence="1">
    <location>
        <begin position="14"/>
        <end position="27"/>
    </location>
</feature>
<accession>A0A9Q0TVN3</accession>
<feature type="region of interest" description="Disordered" evidence="1">
    <location>
        <begin position="1"/>
        <end position="86"/>
    </location>
</feature>
<feature type="region of interest" description="Disordered" evidence="1">
    <location>
        <begin position="141"/>
        <end position="207"/>
    </location>
</feature>
<feature type="compositionally biased region" description="Polar residues" evidence="1">
    <location>
        <begin position="149"/>
        <end position="159"/>
    </location>
</feature>
<dbReference type="EMBL" id="JAPFFK010000014">
    <property type="protein sequence ID" value="KAJ6718580.1"/>
    <property type="molecule type" value="Genomic_DNA"/>
</dbReference>
<dbReference type="Proteomes" id="UP001151532">
    <property type="component" value="Chromosome 10"/>
</dbReference>
<evidence type="ECO:0000313" key="3">
    <source>
        <dbReference type="Proteomes" id="UP001151532"/>
    </source>
</evidence>
<gene>
    <name evidence="2" type="ORF">OIU79_006457</name>
</gene>
<name>A0A9Q0TVN3_SALPP</name>
<reference evidence="2" key="1">
    <citation type="submission" date="2022-11" db="EMBL/GenBank/DDBJ databases">
        <authorList>
            <person name="Hyden B.L."/>
            <person name="Feng K."/>
            <person name="Yates T."/>
            <person name="Jawdy S."/>
            <person name="Smart L.B."/>
            <person name="Muchero W."/>
        </authorList>
    </citation>
    <scope>NUCLEOTIDE SEQUENCE</scope>
    <source>
        <tissue evidence="2">Shoot tip</tissue>
    </source>
</reference>
<evidence type="ECO:0000313" key="2">
    <source>
        <dbReference type="EMBL" id="KAJ6718580.1"/>
    </source>
</evidence>
<protein>
    <submittedName>
        <fullName evidence="2">Uncharacterized protein</fullName>
    </submittedName>
</protein>
<keyword evidence="3" id="KW-1185">Reference proteome</keyword>
<comment type="caution">
    <text evidence="2">The sequence shown here is derived from an EMBL/GenBank/DDBJ whole genome shotgun (WGS) entry which is preliminary data.</text>
</comment>
<proteinExistence type="predicted"/>
<dbReference type="OrthoDB" id="2143914at2759"/>
<dbReference type="AlphaFoldDB" id="A0A9Q0TVN3"/>
<sequence>MNITNVAAGPYKGRGGRTSRSSMKKHQATLMSLGKPPKSPKATAQEVTEPASEETAAISLKGANTPLKSLPTEGPQEEPGSRRNLGAQVQESCVDIAERIGAAGKSHCPVNGEKETEDLGPYEWLDSEIKRLEYALRSQAADPCGRNEVATSETANEAPSLSKERGDHNGEMGRPERVAVHYQKRQSSSSNGCSSNEDSNGEWCNSFSPVNSRFEEEEWFDWDWTSAGDLGGWGLL</sequence>